<feature type="active site" description="Proton donor" evidence="18">
    <location>
        <position position="387"/>
    </location>
</feature>
<evidence type="ECO:0000256" key="18">
    <source>
        <dbReference type="PIRSR" id="PIRSR000894-1"/>
    </source>
</evidence>
<evidence type="ECO:0000256" key="13">
    <source>
        <dbReference type="ARBA" id="ARBA00043721"/>
    </source>
</evidence>
<evidence type="ECO:0000256" key="7">
    <source>
        <dbReference type="ARBA" id="ARBA00023157"/>
    </source>
</evidence>
<dbReference type="GO" id="GO:0016158">
    <property type="term" value="F:inositol hexakisphosphate 3-phosphatase activity"/>
    <property type="evidence" value="ECO:0007669"/>
    <property type="project" value="UniProtKB-EC"/>
</dbReference>
<keyword evidence="20" id="KW-1133">Transmembrane helix</keyword>
<keyword evidence="7 19" id="KW-1015">Disulfide bond</keyword>
<evidence type="ECO:0000256" key="20">
    <source>
        <dbReference type="SAM" id="Phobius"/>
    </source>
</evidence>
<comment type="subunit">
    <text evidence="3">Monomer.</text>
</comment>
<dbReference type="PROSITE" id="PS00616">
    <property type="entry name" value="HIS_ACID_PHOSPHAT_1"/>
    <property type="match status" value="1"/>
</dbReference>
<dbReference type="InterPro" id="IPR033379">
    <property type="entry name" value="Acid_Pase_AS"/>
</dbReference>
<evidence type="ECO:0000256" key="6">
    <source>
        <dbReference type="ARBA" id="ARBA00022801"/>
    </source>
</evidence>
<comment type="similarity">
    <text evidence="2">Belongs to the histidine acid phosphatase family.</text>
</comment>
<accession>A0A545V4G5</accession>
<dbReference type="InterPro" id="IPR016274">
    <property type="entry name" value="Histidine_acid_Pase_euk"/>
</dbReference>
<dbReference type="SUPFAM" id="SSF53254">
    <property type="entry name" value="Phosphoglycerate mutase-like"/>
    <property type="match status" value="1"/>
</dbReference>
<dbReference type="Proteomes" id="UP000315783">
    <property type="component" value="Unassembled WGS sequence"/>
</dbReference>
<dbReference type="PROSITE" id="PS00778">
    <property type="entry name" value="HIS_ACID_PHOSPHAT_2"/>
    <property type="match status" value="1"/>
</dbReference>
<evidence type="ECO:0000256" key="2">
    <source>
        <dbReference type="ARBA" id="ARBA00005375"/>
    </source>
</evidence>
<evidence type="ECO:0000256" key="1">
    <source>
        <dbReference type="ARBA" id="ARBA00004613"/>
    </source>
</evidence>
<dbReference type="GO" id="GO:0003993">
    <property type="term" value="F:acid phosphatase activity"/>
    <property type="evidence" value="ECO:0007669"/>
    <property type="project" value="TreeGrafter"/>
</dbReference>
<reference evidence="21 22" key="1">
    <citation type="journal article" date="2019" name="Appl. Microbiol. Biotechnol.">
        <title>Genome sequence of Isaria javanica and comparative genome analysis insights into family S53 peptidase evolution in fungal entomopathogens.</title>
        <authorList>
            <person name="Lin R."/>
            <person name="Zhang X."/>
            <person name="Xin B."/>
            <person name="Zou M."/>
            <person name="Gao Y."/>
            <person name="Qin F."/>
            <person name="Hu Q."/>
            <person name="Xie B."/>
            <person name="Cheng X."/>
        </authorList>
    </citation>
    <scope>NUCLEOTIDE SEQUENCE [LARGE SCALE GENOMIC DNA]</scope>
    <source>
        <strain evidence="21 22">IJ1G</strain>
    </source>
</reference>
<keyword evidence="20" id="KW-0472">Membrane</keyword>
<evidence type="ECO:0000313" key="21">
    <source>
        <dbReference type="EMBL" id="TQV96601.1"/>
    </source>
</evidence>
<gene>
    <name evidence="21" type="ORF">IF1G_05184</name>
</gene>
<evidence type="ECO:0000313" key="22">
    <source>
        <dbReference type="Proteomes" id="UP000315783"/>
    </source>
</evidence>
<dbReference type="CDD" id="cd07061">
    <property type="entry name" value="HP_HAP_like"/>
    <property type="match status" value="1"/>
</dbReference>
<keyword evidence="8" id="KW-0325">Glycoprotein</keyword>
<dbReference type="PANTHER" id="PTHR20963:SF24">
    <property type="entry name" value="3-PHYTASE B"/>
    <property type="match status" value="1"/>
</dbReference>
<dbReference type="Gene3D" id="3.40.50.1240">
    <property type="entry name" value="Phosphoglycerate mutase-like"/>
    <property type="match status" value="1"/>
</dbReference>
<dbReference type="AlphaFoldDB" id="A0A545V4G5"/>
<evidence type="ECO:0000256" key="8">
    <source>
        <dbReference type="ARBA" id="ARBA00023180"/>
    </source>
</evidence>
<dbReference type="EC" id="3.1.3.8" evidence="4"/>
<feature type="active site" description="Nucleophile" evidence="18">
    <location>
        <position position="111"/>
    </location>
</feature>
<keyword evidence="20" id="KW-0812">Transmembrane</keyword>
<comment type="catalytic activity">
    <reaction evidence="15">
        <text>1D-myo-inositol hexakisphosphate + H2O = 1D-myo-inositol 1,2,4,5,6-pentakisphosphate + phosphate</text>
        <dbReference type="Rhea" id="RHEA:16989"/>
        <dbReference type="ChEBI" id="CHEBI:15377"/>
        <dbReference type="ChEBI" id="CHEBI:43474"/>
        <dbReference type="ChEBI" id="CHEBI:57798"/>
        <dbReference type="ChEBI" id="CHEBI:58130"/>
        <dbReference type="EC" id="3.1.3.8"/>
    </reaction>
    <physiologicalReaction direction="left-to-right" evidence="15">
        <dbReference type="Rhea" id="RHEA:16990"/>
    </physiologicalReaction>
</comment>
<feature type="disulfide bond" evidence="19">
    <location>
        <begin position="291"/>
        <end position="307"/>
    </location>
</feature>
<keyword evidence="5" id="KW-0964">Secreted</keyword>
<evidence type="ECO:0000256" key="16">
    <source>
        <dbReference type="ARBA" id="ARBA00044106"/>
    </source>
</evidence>
<feature type="transmembrane region" description="Helical" evidence="20">
    <location>
        <begin position="43"/>
        <end position="62"/>
    </location>
</feature>
<evidence type="ECO:0000256" key="9">
    <source>
        <dbReference type="ARBA" id="ARBA00041857"/>
    </source>
</evidence>
<evidence type="ECO:0000256" key="12">
    <source>
        <dbReference type="ARBA" id="ARBA00043675"/>
    </source>
</evidence>
<evidence type="ECO:0000256" key="11">
    <source>
        <dbReference type="ARBA" id="ARBA00043670"/>
    </source>
</evidence>
<dbReference type="InterPro" id="IPR000560">
    <property type="entry name" value="His_Pase_clade-2"/>
</dbReference>
<keyword evidence="6" id="KW-0378">Hydrolase</keyword>
<dbReference type="OrthoDB" id="6509975at2759"/>
<evidence type="ECO:0000256" key="5">
    <source>
        <dbReference type="ARBA" id="ARBA00022525"/>
    </source>
</evidence>
<evidence type="ECO:0000256" key="19">
    <source>
        <dbReference type="PIRSR" id="PIRSR000894-2"/>
    </source>
</evidence>
<protein>
    <recommendedName>
        <fullName evidence="16">Phytase A</fullName>
        <ecNumber evidence="4">3.1.3.8</ecNumber>
    </recommendedName>
    <alternativeName>
        <fullName evidence="17">Histidine acid phosphatase phyA</fullName>
    </alternativeName>
    <alternativeName>
        <fullName evidence="10">Myo-inositol hexakisphosphate phosphohydrolase A</fullName>
    </alternativeName>
    <alternativeName>
        <fullName evidence="9">Myo-inositol-hexaphosphate 3-phosphohydrolase A</fullName>
    </alternativeName>
</protein>
<evidence type="ECO:0000256" key="3">
    <source>
        <dbReference type="ARBA" id="ARBA00011245"/>
    </source>
</evidence>
<comment type="caution">
    <text evidence="21">The sequence shown here is derived from an EMBL/GenBank/DDBJ whole genome shotgun (WGS) entry which is preliminary data.</text>
</comment>
<dbReference type="Pfam" id="PF00328">
    <property type="entry name" value="His_Phos_2"/>
    <property type="match status" value="1"/>
</dbReference>
<comment type="catalytic activity">
    <reaction evidence="12">
        <text>1D-myo-inositol 1,2-bisphosphate + H2O = 1D-myo-inositol 2-phosphate + phosphate</text>
        <dbReference type="Rhea" id="RHEA:77135"/>
        <dbReference type="ChEBI" id="CHEBI:15377"/>
        <dbReference type="ChEBI" id="CHEBI:43474"/>
        <dbReference type="ChEBI" id="CHEBI:84142"/>
        <dbReference type="ChEBI" id="CHEBI:195539"/>
    </reaction>
    <physiologicalReaction direction="left-to-right" evidence="12">
        <dbReference type="Rhea" id="RHEA:77136"/>
    </physiologicalReaction>
</comment>
<sequence length="494" mass="54762">MDSKRSRDYKYSAVHGDEPGNVPIDALRDPIGNRRPTKTLLKLAMGSTLIAAALFLALGGHASTCCTKKATCSGSLGTWGQYSPWAPAPSKVDPAIPSECKVTFAQMLSRHGSRGPSADKGVKYAALVKELQSSITEYTEGFEFLQDYKYELVPDDLSRYGEMEMVDSGKVFYSRYKDLASESEPFVRASGSERVIMSAQNFTHGYYDAQGRSGDDFASRILVIPEEEGYNNTLEHGSCKLFEEGPGKKDGSAKQKEWKDIWVPSVQKRLGKKLPGAKFDIDSTVYFMELCPFETVASPELTLSPFCRAFSKDEWRNYDYYQSLEKWYVYGPGRDLASSQGVGFVNELIARLTGKPVQDHTSTNSTLDGAAETFPLDRKLYADFSHDNGMMTVFTALRLFEGTEDLSTTKRESPEQLGGYSASRAVPFGARMYVEKMQCGGSDQELVRILLNDRVVPLHGCDADELGRCTVDKFVKSMSFATSGGEWSRCQDAK</sequence>
<comment type="catalytic activity">
    <reaction evidence="11">
        <text>1D-myo-inositol 1,2,5,6-tetrakisphosphate + H2O = 1D-myo-inositol 1,2,6-trisphosphate + phosphate</text>
        <dbReference type="Rhea" id="RHEA:77119"/>
        <dbReference type="ChEBI" id="CHEBI:15377"/>
        <dbReference type="ChEBI" id="CHEBI:43474"/>
        <dbReference type="ChEBI" id="CHEBI:195535"/>
        <dbReference type="ChEBI" id="CHEBI:195537"/>
    </reaction>
    <physiologicalReaction direction="left-to-right" evidence="11">
        <dbReference type="Rhea" id="RHEA:77120"/>
    </physiologicalReaction>
</comment>
<feature type="disulfide bond" evidence="19">
    <location>
        <begin position="239"/>
        <end position="490"/>
    </location>
</feature>
<dbReference type="EMBL" id="SPUK01000006">
    <property type="protein sequence ID" value="TQV96601.1"/>
    <property type="molecule type" value="Genomic_DNA"/>
</dbReference>
<feature type="disulfide bond" evidence="19">
    <location>
        <begin position="100"/>
        <end position="439"/>
    </location>
</feature>
<proteinExistence type="inferred from homology"/>
<evidence type="ECO:0000256" key="10">
    <source>
        <dbReference type="ARBA" id="ARBA00042300"/>
    </source>
</evidence>
<comment type="subcellular location">
    <subcellularLocation>
        <location evidence="1">Secreted</location>
    </subcellularLocation>
</comment>
<dbReference type="STRING" id="43265.A0A545V4G5"/>
<organism evidence="21 22">
    <name type="scientific">Cordyceps javanica</name>
    <dbReference type="NCBI Taxonomy" id="43265"/>
    <lineage>
        <taxon>Eukaryota</taxon>
        <taxon>Fungi</taxon>
        <taxon>Dikarya</taxon>
        <taxon>Ascomycota</taxon>
        <taxon>Pezizomycotina</taxon>
        <taxon>Sordariomycetes</taxon>
        <taxon>Hypocreomycetidae</taxon>
        <taxon>Hypocreales</taxon>
        <taxon>Cordycipitaceae</taxon>
        <taxon>Cordyceps</taxon>
    </lineage>
</organism>
<dbReference type="InterPro" id="IPR029033">
    <property type="entry name" value="His_PPase_superfam"/>
</dbReference>
<dbReference type="PIRSF" id="PIRSF000894">
    <property type="entry name" value="Acid_phosphatase"/>
    <property type="match status" value="1"/>
</dbReference>
<name>A0A545V4G5_9HYPO</name>
<evidence type="ECO:0000256" key="15">
    <source>
        <dbReference type="ARBA" id="ARBA00043788"/>
    </source>
</evidence>
<feature type="disulfide bond" evidence="19">
    <location>
        <begin position="461"/>
        <end position="469"/>
    </location>
</feature>
<comment type="catalytic activity">
    <reaction evidence="13">
        <text>1D-myo-inositol 1,2,6-trisphosphate + H2O = 1D-myo-inositol 1,2-bisphosphate + phosphate</text>
        <dbReference type="Rhea" id="RHEA:77131"/>
        <dbReference type="ChEBI" id="CHEBI:15377"/>
        <dbReference type="ChEBI" id="CHEBI:43474"/>
        <dbReference type="ChEBI" id="CHEBI:195537"/>
        <dbReference type="ChEBI" id="CHEBI:195539"/>
    </reaction>
    <physiologicalReaction direction="left-to-right" evidence="13">
        <dbReference type="Rhea" id="RHEA:77132"/>
    </physiologicalReaction>
</comment>
<evidence type="ECO:0000256" key="14">
    <source>
        <dbReference type="ARBA" id="ARBA00043748"/>
    </source>
</evidence>
<dbReference type="PANTHER" id="PTHR20963">
    <property type="entry name" value="MULTIPLE INOSITOL POLYPHOSPHATE PHOSPHATASE-RELATED"/>
    <property type="match status" value="1"/>
</dbReference>
<evidence type="ECO:0000256" key="17">
    <source>
        <dbReference type="ARBA" id="ARBA00044262"/>
    </source>
</evidence>
<evidence type="ECO:0000256" key="4">
    <source>
        <dbReference type="ARBA" id="ARBA00012632"/>
    </source>
</evidence>
<dbReference type="GO" id="GO:0005576">
    <property type="term" value="C:extracellular region"/>
    <property type="evidence" value="ECO:0007669"/>
    <property type="project" value="UniProtKB-SubCell"/>
</dbReference>
<comment type="catalytic activity">
    <reaction evidence="14">
        <text>1D-myo-inositol 1,2,4,5,6-pentakisphosphate + H2O = 1D-myo-inositol 1,2,5,6-tetrakisphosphate + phosphate</text>
        <dbReference type="Rhea" id="RHEA:77115"/>
        <dbReference type="ChEBI" id="CHEBI:15377"/>
        <dbReference type="ChEBI" id="CHEBI:43474"/>
        <dbReference type="ChEBI" id="CHEBI:57798"/>
        <dbReference type="ChEBI" id="CHEBI:195535"/>
    </reaction>
    <physiologicalReaction direction="left-to-right" evidence="14">
        <dbReference type="Rhea" id="RHEA:77116"/>
    </physiologicalReaction>
</comment>
<keyword evidence="22" id="KW-1185">Reference proteome</keyword>